<evidence type="ECO:0000256" key="5">
    <source>
        <dbReference type="ARBA" id="ARBA00022898"/>
    </source>
</evidence>
<evidence type="ECO:0000313" key="14">
    <source>
        <dbReference type="EMBL" id="THF95265.1"/>
    </source>
</evidence>
<evidence type="ECO:0000256" key="10">
    <source>
        <dbReference type="PIRSR" id="PIRSR603437-50"/>
    </source>
</evidence>
<name>A0A4S4D2B9_CAMSN</name>
<dbReference type="GO" id="GO:0016594">
    <property type="term" value="F:glycine binding"/>
    <property type="evidence" value="ECO:0007669"/>
    <property type="project" value="TreeGrafter"/>
</dbReference>
<keyword evidence="7 11" id="KW-0496">Mitochondrion</keyword>
<dbReference type="GO" id="GO:0009941">
    <property type="term" value="C:chloroplast envelope"/>
    <property type="evidence" value="ECO:0007669"/>
    <property type="project" value="TreeGrafter"/>
</dbReference>
<keyword evidence="5 10" id="KW-0663">Pyridoxal phosphate</keyword>
<evidence type="ECO:0000256" key="9">
    <source>
        <dbReference type="ARBA" id="ARBA00049026"/>
    </source>
</evidence>
<accession>A0A4S4D2B9</accession>
<feature type="domain" description="Glycine cleavage system P-protein N-terminal" evidence="12">
    <location>
        <begin position="538"/>
        <end position="812"/>
    </location>
</feature>
<dbReference type="GO" id="GO:0005960">
    <property type="term" value="C:glycine cleavage complex"/>
    <property type="evidence" value="ECO:0007669"/>
    <property type="project" value="TreeGrafter"/>
</dbReference>
<evidence type="ECO:0000259" key="12">
    <source>
        <dbReference type="Pfam" id="PF02347"/>
    </source>
</evidence>
<dbReference type="STRING" id="542762.A0A4S4D2B9"/>
<comment type="similarity">
    <text evidence="4 11">Belongs to the GcvP family.</text>
</comment>
<dbReference type="GO" id="GO:0004375">
    <property type="term" value="F:glycine dehydrogenase (decarboxylating) activity"/>
    <property type="evidence" value="ECO:0007669"/>
    <property type="project" value="UniProtKB-UniRule"/>
</dbReference>
<dbReference type="GO" id="GO:0030170">
    <property type="term" value="F:pyridoxal phosphate binding"/>
    <property type="evidence" value="ECO:0007669"/>
    <property type="project" value="TreeGrafter"/>
</dbReference>
<dbReference type="Pfam" id="PF21478">
    <property type="entry name" value="GcvP2_C"/>
    <property type="match status" value="1"/>
</dbReference>
<feature type="modified residue" description="N6-(pyridoxal phosphate)lysine" evidence="10">
    <location>
        <position position="785"/>
    </location>
</feature>
<keyword evidence="11" id="KW-0809">Transit peptide</keyword>
<dbReference type="InterPro" id="IPR015421">
    <property type="entry name" value="PyrdxlP-dep_Trfase_major"/>
</dbReference>
<feature type="domain" description="Glycine dehydrogenase C-terminal" evidence="13">
    <location>
        <begin position="863"/>
        <end position="984"/>
    </location>
</feature>
<dbReference type="PANTHER" id="PTHR11773:SF1">
    <property type="entry name" value="GLYCINE DEHYDROGENASE (DECARBOXYLATING), MITOCHONDRIAL"/>
    <property type="match status" value="1"/>
</dbReference>
<dbReference type="FunFam" id="3.90.1150.10:FF:000025">
    <property type="entry name" value="Glycine cleavage system P protein"/>
    <property type="match status" value="1"/>
</dbReference>
<reference evidence="14 15" key="1">
    <citation type="journal article" date="2018" name="Proc. Natl. Acad. Sci. U.S.A.">
        <title>Draft genome sequence of Camellia sinensis var. sinensis provides insights into the evolution of the tea genome and tea quality.</title>
        <authorList>
            <person name="Wei C."/>
            <person name="Yang H."/>
            <person name="Wang S."/>
            <person name="Zhao J."/>
            <person name="Liu C."/>
            <person name="Gao L."/>
            <person name="Xia E."/>
            <person name="Lu Y."/>
            <person name="Tai Y."/>
            <person name="She G."/>
            <person name="Sun J."/>
            <person name="Cao H."/>
            <person name="Tong W."/>
            <person name="Gao Q."/>
            <person name="Li Y."/>
            <person name="Deng W."/>
            <person name="Jiang X."/>
            <person name="Wang W."/>
            <person name="Chen Q."/>
            <person name="Zhang S."/>
            <person name="Li H."/>
            <person name="Wu J."/>
            <person name="Wang P."/>
            <person name="Li P."/>
            <person name="Shi C."/>
            <person name="Zheng F."/>
            <person name="Jian J."/>
            <person name="Huang B."/>
            <person name="Shan D."/>
            <person name="Shi M."/>
            <person name="Fang C."/>
            <person name="Yue Y."/>
            <person name="Li F."/>
            <person name="Li D."/>
            <person name="Wei S."/>
            <person name="Han B."/>
            <person name="Jiang C."/>
            <person name="Yin Y."/>
            <person name="Xia T."/>
            <person name="Zhang Z."/>
            <person name="Bennetzen J.L."/>
            <person name="Zhao S."/>
            <person name="Wan X."/>
        </authorList>
    </citation>
    <scope>NUCLEOTIDE SEQUENCE [LARGE SCALE GENOMIC DNA]</scope>
    <source>
        <strain evidence="15">cv. Shuchazao</strain>
        <tissue evidence="14">Leaf</tissue>
    </source>
</reference>
<dbReference type="FunFam" id="3.90.1150.10:FF:000007">
    <property type="entry name" value="Glycine dehydrogenase (decarboxylating), mitochondrial"/>
    <property type="match status" value="1"/>
</dbReference>
<dbReference type="InterPro" id="IPR003437">
    <property type="entry name" value="GcvP"/>
</dbReference>
<protein>
    <recommendedName>
        <fullName evidence="11">Glycine cleavage system P protein</fullName>
        <ecNumber evidence="11">1.4.4.2</ecNumber>
    </recommendedName>
</protein>
<evidence type="ECO:0000256" key="2">
    <source>
        <dbReference type="ARBA" id="ARBA00003788"/>
    </source>
</evidence>
<dbReference type="NCBIfam" id="TIGR00461">
    <property type="entry name" value="gcvP"/>
    <property type="match status" value="1"/>
</dbReference>
<dbReference type="InterPro" id="IPR015424">
    <property type="entry name" value="PyrdxlP-dep_Trfase"/>
</dbReference>
<evidence type="ECO:0000259" key="13">
    <source>
        <dbReference type="Pfam" id="PF21478"/>
    </source>
</evidence>
<dbReference type="Gene3D" id="3.40.640.10">
    <property type="entry name" value="Type I PLP-dependent aspartate aminotransferase-like (Major domain)"/>
    <property type="match status" value="2"/>
</dbReference>
<dbReference type="HAMAP" id="MF_00711">
    <property type="entry name" value="GcvP"/>
    <property type="match status" value="1"/>
</dbReference>
<dbReference type="FunFam" id="3.40.640.10:FF:000005">
    <property type="entry name" value="Glycine dehydrogenase (decarboxylating), mitochondrial"/>
    <property type="match status" value="1"/>
</dbReference>
<dbReference type="CDD" id="cd00613">
    <property type="entry name" value="GDC-P"/>
    <property type="match status" value="2"/>
</dbReference>
<evidence type="ECO:0000256" key="1">
    <source>
        <dbReference type="ARBA" id="ARBA00001933"/>
    </source>
</evidence>
<gene>
    <name evidence="14" type="ORF">TEA_020060</name>
</gene>
<dbReference type="AlphaFoldDB" id="A0A4S4D2B9"/>
<comment type="subcellular location">
    <subcellularLocation>
        <location evidence="3 11">Mitochondrion</location>
    </subcellularLocation>
</comment>
<dbReference type="InterPro" id="IPR020581">
    <property type="entry name" value="GDC_P"/>
</dbReference>
<dbReference type="InterPro" id="IPR049316">
    <property type="entry name" value="GDC-P_C"/>
</dbReference>
<proteinExistence type="inferred from homology"/>
<dbReference type="NCBIfam" id="NF003346">
    <property type="entry name" value="PRK04366.1"/>
    <property type="match status" value="1"/>
</dbReference>
<dbReference type="Pfam" id="PF02347">
    <property type="entry name" value="GDC-P"/>
    <property type="match status" value="2"/>
</dbReference>
<dbReference type="SUPFAM" id="SSF53383">
    <property type="entry name" value="PLP-dependent transferases"/>
    <property type="match status" value="2"/>
</dbReference>
<dbReference type="PANTHER" id="PTHR11773">
    <property type="entry name" value="GLYCINE DEHYDROGENASE, DECARBOXYLATING"/>
    <property type="match status" value="1"/>
</dbReference>
<evidence type="ECO:0000256" key="11">
    <source>
        <dbReference type="RuleBase" id="RU364056"/>
    </source>
</evidence>
<evidence type="ECO:0000313" key="15">
    <source>
        <dbReference type="Proteomes" id="UP000306102"/>
    </source>
</evidence>
<dbReference type="Gene3D" id="3.90.1150.10">
    <property type="entry name" value="Aspartate Aminotransferase, domain 1"/>
    <property type="match status" value="2"/>
</dbReference>
<keyword evidence="6 11" id="KW-0560">Oxidoreductase</keyword>
<dbReference type="FunFam" id="3.40.640.10:FF:000007">
    <property type="entry name" value="glycine dehydrogenase (Decarboxylating), mitochondrial"/>
    <property type="match status" value="1"/>
</dbReference>
<dbReference type="EMBL" id="SDRB02013297">
    <property type="protein sequence ID" value="THF95265.1"/>
    <property type="molecule type" value="Genomic_DNA"/>
</dbReference>
<sequence>MDRARRLANRAILRRLVSESKQYRPNESLTSSSSSPVMYSPSRYVSSLSAYVFHGKSSRSDLLLGRNVLYNVGSQFRSISVEALKPSDTFPRRHNSATPEEQTKMAEVCGFNSLDSLIDATVPKSIRLDKMKFSKFDEGLTESQMIEHMKNLASKNKVYKSFIGMGYYNTFVPPVILRNIMENPGWYTQYTPYQAEIAQGRLESLLNYQTMISDLTGLPMSNASLLDEGTAAAEAMAMCNNILKGKKKTFIIASNCHPQTIDVCKTRADGFDLKVVVADLKDLDYTSGDVCGVLVQYPGTEGEVLDYGEFVKNAHAKGVKVVMATDLLALTMLKPPGEFGVDIVVGSAQRFGVPLGYGGPHAAFLATSQEYKRMMPGRIIGVSVDSSGKPALRMAMQTREQHIRRDKATSNICTAQALLANMAAMYAVYHGPEGLKTIAQRVHGLAGTFAAGLKKLGAVEVQGLPFFDTVKVKCVDSKAIADDACKNQMNLRIVDQNTVTVAFDETTTLEDVDKLFKNFACGKPVTFTAASLAPEVRNMIPSGLVRQSPYLTHPIFNSYHTEHELLRYLHKLQSKDLSLCHSMIPLGSCTMKLNATTEMMPVTWPGFSDMHPFAPSEQAEGYQEMFKDLGELLCTITGFDSFSLQPNAGAAGEYAGLMVIRAYHKARGDHHRNVCIIPVSAHGTNPASAAMCGMKIVAVGTDAKGNINIEELRKAAEANRANLSALMVTYPSTHGVYEEGIDEICKIIHDNGGQVYMDGANMNAQVGLTSPGFIGADVCHLNLHKTFCIPHGGGGPGMGPIGVKKHLAPFLPSHPVVSTGGIPSPDKMQPLGTISAAPWGSALILPISYTYIAMMGSKGLTEASKIAILNANYMAKRLENHYPVLFRGVNGTVAHEFIVDLRGFKNTAGIEAEDVAKRLMDYGFHGPTMSWPVPGTLMIEPTESESKAEMDRFCDSLISIREEIAHIEKGKADINNNVLKGAPHPPSLLMADTWSKPYSREYAAFPASWLRSAKFWPTTGVYLSRSGHPFSSESNLLSGRVDNVYGDRNLICTLLPTSQVAEEQAAATA</sequence>
<evidence type="ECO:0000256" key="7">
    <source>
        <dbReference type="ARBA" id="ARBA00023128"/>
    </source>
</evidence>
<comment type="subunit">
    <text evidence="8">Homodimer. The glycine cleavage system is composed of four proteins: P, T, L and H.</text>
</comment>
<dbReference type="EC" id="1.4.4.2" evidence="11"/>
<comment type="cofactor">
    <cofactor evidence="1 10 11">
        <name>pyridoxal 5'-phosphate</name>
        <dbReference type="ChEBI" id="CHEBI:597326"/>
    </cofactor>
</comment>
<dbReference type="GO" id="GO:0019464">
    <property type="term" value="P:glycine decarboxylation via glycine cleavage system"/>
    <property type="evidence" value="ECO:0007669"/>
    <property type="project" value="TreeGrafter"/>
</dbReference>
<dbReference type="Proteomes" id="UP000306102">
    <property type="component" value="Unassembled WGS sequence"/>
</dbReference>
<evidence type="ECO:0000256" key="4">
    <source>
        <dbReference type="ARBA" id="ARBA00010756"/>
    </source>
</evidence>
<dbReference type="InterPro" id="IPR049315">
    <property type="entry name" value="GDC-P_N"/>
</dbReference>
<dbReference type="InterPro" id="IPR015422">
    <property type="entry name" value="PyrdxlP-dep_Trfase_small"/>
</dbReference>
<comment type="function">
    <text evidence="2">The glycine cleavage system catalyzes the degradation of glycine. The P protein binds the alpha-amino group of glycine through its pyridoxal phosphate cofactor; CO(2) is released and the remaining methylamine moiety is then transferred to the lipoamide cofactor of the H protein.</text>
</comment>
<dbReference type="GO" id="GO:0048046">
    <property type="term" value="C:apoplast"/>
    <property type="evidence" value="ECO:0007669"/>
    <property type="project" value="TreeGrafter"/>
</dbReference>
<evidence type="ECO:0000256" key="3">
    <source>
        <dbReference type="ARBA" id="ARBA00004173"/>
    </source>
</evidence>
<evidence type="ECO:0000256" key="8">
    <source>
        <dbReference type="ARBA" id="ARBA00046415"/>
    </source>
</evidence>
<evidence type="ECO:0000256" key="6">
    <source>
        <dbReference type="ARBA" id="ARBA00023002"/>
    </source>
</evidence>
<organism evidence="14 15">
    <name type="scientific">Camellia sinensis var. sinensis</name>
    <name type="common">China tea</name>
    <dbReference type="NCBI Taxonomy" id="542762"/>
    <lineage>
        <taxon>Eukaryota</taxon>
        <taxon>Viridiplantae</taxon>
        <taxon>Streptophyta</taxon>
        <taxon>Embryophyta</taxon>
        <taxon>Tracheophyta</taxon>
        <taxon>Spermatophyta</taxon>
        <taxon>Magnoliopsida</taxon>
        <taxon>eudicotyledons</taxon>
        <taxon>Gunneridae</taxon>
        <taxon>Pentapetalae</taxon>
        <taxon>asterids</taxon>
        <taxon>Ericales</taxon>
        <taxon>Theaceae</taxon>
        <taxon>Camellia</taxon>
    </lineage>
</organism>
<comment type="catalytic activity">
    <reaction evidence="9 11">
        <text>N(6)-[(R)-lipoyl]-L-lysyl-[glycine-cleavage complex H protein] + glycine + H(+) = N(6)-[(R)-S(8)-aminomethyldihydrolipoyl]-L-lysyl-[glycine-cleavage complex H protein] + CO2</text>
        <dbReference type="Rhea" id="RHEA:24304"/>
        <dbReference type="Rhea" id="RHEA-COMP:10494"/>
        <dbReference type="Rhea" id="RHEA-COMP:10495"/>
        <dbReference type="ChEBI" id="CHEBI:15378"/>
        <dbReference type="ChEBI" id="CHEBI:16526"/>
        <dbReference type="ChEBI" id="CHEBI:57305"/>
        <dbReference type="ChEBI" id="CHEBI:83099"/>
        <dbReference type="ChEBI" id="CHEBI:83143"/>
        <dbReference type="EC" id="1.4.4.2"/>
    </reaction>
</comment>
<keyword evidence="15" id="KW-1185">Reference proteome</keyword>
<feature type="domain" description="Glycine cleavage system P-protein N-terminal" evidence="12">
    <location>
        <begin position="93"/>
        <end position="519"/>
    </location>
</feature>
<comment type="caution">
    <text evidence="14">The sequence shown here is derived from an EMBL/GenBank/DDBJ whole genome shotgun (WGS) entry which is preliminary data.</text>
</comment>
<dbReference type="GO" id="GO:0005739">
    <property type="term" value="C:mitochondrion"/>
    <property type="evidence" value="ECO:0007669"/>
    <property type="project" value="UniProtKB-SubCell"/>
</dbReference>